<feature type="repeat" description="ANK" evidence="1">
    <location>
        <begin position="567"/>
        <end position="599"/>
    </location>
</feature>
<keyword evidence="4" id="KW-1185">Reference proteome</keyword>
<protein>
    <recommendedName>
        <fullName evidence="5">Ankyrin repeat protein</fullName>
    </recommendedName>
</protein>
<evidence type="ECO:0008006" key="5">
    <source>
        <dbReference type="Google" id="ProtNLM"/>
    </source>
</evidence>
<evidence type="ECO:0000256" key="2">
    <source>
        <dbReference type="SAM" id="MobiDB-lite"/>
    </source>
</evidence>
<dbReference type="PANTHER" id="PTHR24184:SF11">
    <property type="entry name" value="ANKYRIN REPEAT AND SOCS BOX CONTAINING 3"/>
    <property type="match status" value="1"/>
</dbReference>
<dbReference type="SUPFAM" id="SSF48403">
    <property type="entry name" value="Ankyrin repeat"/>
    <property type="match status" value="1"/>
</dbReference>
<dbReference type="InterPro" id="IPR036770">
    <property type="entry name" value="Ankyrin_rpt-contain_sf"/>
</dbReference>
<dbReference type="PROSITE" id="PS50088">
    <property type="entry name" value="ANK_REPEAT"/>
    <property type="match status" value="1"/>
</dbReference>
<keyword evidence="1" id="KW-0040">ANK repeat</keyword>
<dbReference type="InterPro" id="IPR011990">
    <property type="entry name" value="TPR-like_helical_dom_sf"/>
</dbReference>
<name>A0AAJ0GK28_9PEZI</name>
<dbReference type="Pfam" id="PF12796">
    <property type="entry name" value="Ank_2"/>
    <property type="match status" value="1"/>
</dbReference>
<dbReference type="AlphaFoldDB" id="A0AAJ0GK28"/>
<dbReference type="Gene3D" id="1.25.40.20">
    <property type="entry name" value="Ankyrin repeat-containing domain"/>
    <property type="match status" value="1"/>
</dbReference>
<dbReference type="Gene3D" id="1.25.40.10">
    <property type="entry name" value="Tetratricopeptide repeat domain"/>
    <property type="match status" value="1"/>
</dbReference>
<comment type="caution">
    <text evidence="3">The sequence shown here is derived from an EMBL/GenBank/DDBJ whole genome shotgun (WGS) entry which is preliminary data.</text>
</comment>
<dbReference type="SMART" id="SM00248">
    <property type="entry name" value="ANK"/>
    <property type="match status" value="6"/>
</dbReference>
<dbReference type="PROSITE" id="PS50297">
    <property type="entry name" value="ANK_REP_REGION"/>
    <property type="match status" value="1"/>
</dbReference>
<evidence type="ECO:0000313" key="3">
    <source>
        <dbReference type="EMBL" id="KAK3059120.1"/>
    </source>
</evidence>
<dbReference type="PANTHER" id="PTHR24184">
    <property type="entry name" value="SI:CH211-189E2.2"/>
    <property type="match status" value="1"/>
</dbReference>
<feature type="region of interest" description="Disordered" evidence="2">
    <location>
        <begin position="246"/>
        <end position="278"/>
    </location>
</feature>
<gene>
    <name evidence="3" type="ORF">LTR09_000686</name>
</gene>
<evidence type="ECO:0000313" key="4">
    <source>
        <dbReference type="Proteomes" id="UP001271007"/>
    </source>
</evidence>
<dbReference type="Pfam" id="PF13637">
    <property type="entry name" value="Ank_4"/>
    <property type="match status" value="1"/>
</dbReference>
<dbReference type="Proteomes" id="UP001271007">
    <property type="component" value="Unassembled WGS sequence"/>
</dbReference>
<reference evidence="3" key="1">
    <citation type="submission" date="2023-04" db="EMBL/GenBank/DDBJ databases">
        <title>Black Yeasts Isolated from many extreme environments.</title>
        <authorList>
            <person name="Coleine C."/>
            <person name="Stajich J.E."/>
            <person name="Selbmann L."/>
        </authorList>
    </citation>
    <scope>NUCLEOTIDE SEQUENCE</scope>
    <source>
        <strain evidence="3">CCFEE 5312</strain>
    </source>
</reference>
<dbReference type="InterPro" id="IPR002110">
    <property type="entry name" value="Ankyrin_rpt"/>
</dbReference>
<dbReference type="EMBL" id="JAWDJX010000001">
    <property type="protein sequence ID" value="KAK3059120.1"/>
    <property type="molecule type" value="Genomic_DNA"/>
</dbReference>
<sequence length="737" mass="82466">MAELQAVAAAGEVARLALGAIIFLKKVADADEIAKEVNARVSRLKQVLDSTRVLLEARLENGVVQTNSADRQTEENIIECIEACRSLLKGIETKVGGFNAAASRTTLLARFKLACRHSGINKIQTDIEARISALQTDLSLLQLSDQAHTHRTIGQNHDVLVNTLETLRQQICHGYEFLDCVPATTAGVATVEGVDNPTGEIEDADPRAIESLANCMQRAEDLHERYTSEYAPDSRSELFHRDAARYEPLVPGTPPNEANLRSDDEAEPSFSHAAEDEPSRKSLWPLPILNSFIEGARSRASREREQGHFKQAEEKLYSAIRYCEMREQHYGIPFTDAIRLLEEVAQLYQQQGKYSEAVAHVHRLLRGEVDDFARARQNQILAGVYFERHQIRADPDPSYLTADLEKAEDHATEAFITRFELLEKDDAPIEEAERHRQCTALLVRILETRDKTLEAFELGKTLSETTTLSMERTETESMSRVSSVARPTSGPGEFVVVEDKHQLLCNAIKSGDFDCVQSLLADGIDVEKTCKRGKTPLFHAIENSDETIVHKLLDPTVGADVNMRNIRGETALHLAAALGLHDMVRCLAHHDADLEARDKRIETPLLKAVQNDRLLVLQILYDSDVDMQSRNIDEWSALHFALRLSTPTMSRRLLDFEPGLRDAVDVASKTALHHCAEMELQDQMKALLEHEHHLDVSAPDSVQRTPLYIIASKLECTEGHLRDAIARDEIDRMGLTS</sequence>
<accession>A0AAJ0GK28</accession>
<organism evidence="3 4">
    <name type="scientific">Extremus antarcticus</name>
    <dbReference type="NCBI Taxonomy" id="702011"/>
    <lineage>
        <taxon>Eukaryota</taxon>
        <taxon>Fungi</taxon>
        <taxon>Dikarya</taxon>
        <taxon>Ascomycota</taxon>
        <taxon>Pezizomycotina</taxon>
        <taxon>Dothideomycetes</taxon>
        <taxon>Dothideomycetidae</taxon>
        <taxon>Mycosphaerellales</taxon>
        <taxon>Extremaceae</taxon>
        <taxon>Extremus</taxon>
    </lineage>
</organism>
<proteinExistence type="predicted"/>
<evidence type="ECO:0000256" key="1">
    <source>
        <dbReference type="PROSITE-ProRule" id="PRU00023"/>
    </source>
</evidence>